<evidence type="ECO:0000256" key="12">
    <source>
        <dbReference type="ARBA" id="ARBA00039357"/>
    </source>
</evidence>
<keyword evidence="15" id="KW-1185">Reference proteome</keyword>
<dbReference type="InterPro" id="IPR006357">
    <property type="entry name" value="HAD-SF_hydro_IIA"/>
</dbReference>
<dbReference type="SUPFAM" id="SSF56784">
    <property type="entry name" value="HAD-like"/>
    <property type="match status" value="1"/>
</dbReference>
<dbReference type="OrthoDB" id="426235at2759"/>
<evidence type="ECO:0000256" key="4">
    <source>
        <dbReference type="ARBA" id="ARBA00007958"/>
    </source>
</evidence>
<dbReference type="FunFam" id="3.40.50.1000:FF:000051">
    <property type="entry name" value="Phospholysine phosphohistidine inorganic pyrophosphate phosphatase"/>
    <property type="match status" value="1"/>
</dbReference>
<dbReference type="EC" id="3.6.1.1" evidence="5"/>
<dbReference type="EMBL" id="CAJFDH010000003">
    <property type="protein sequence ID" value="CAD5217211.1"/>
    <property type="molecule type" value="Genomic_DNA"/>
</dbReference>
<dbReference type="GO" id="GO:0016791">
    <property type="term" value="F:phosphatase activity"/>
    <property type="evidence" value="ECO:0007669"/>
    <property type="project" value="InterPro"/>
</dbReference>
<protein>
    <recommendedName>
        <fullName evidence="12">Phospholysine phosphohistidine inorganic pyrophosphate phosphatase</fullName>
        <ecNumber evidence="5">3.6.1.1</ecNumber>
    </recommendedName>
</protein>
<comment type="subcellular location">
    <subcellularLocation>
        <location evidence="3">Cytoplasm</location>
    </subcellularLocation>
    <subcellularLocation>
        <location evidence="2">Nucleus</location>
    </subcellularLocation>
</comment>
<dbReference type="InterPro" id="IPR036412">
    <property type="entry name" value="HAD-like_sf"/>
</dbReference>
<evidence type="ECO:0000256" key="2">
    <source>
        <dbReference type="ARBA" id="ARBA00004123"/>
    </source>
</evidence>
<comment type="caution">
    <text evidence="14">The sequence shown here is derived from an EMBL/GenBank/DDBJ whole genome shotgun (WGS) entry which is preliminary data.</text>
</comment>
<dbReference type="InterPro" id="IPR023214">
    <property type="entry name" value="HAD_sf"/>
</dbReference>
<evidence type="ECO:0000256" key="1">
    <source>
        <dbReference type="ARBA" id="ARBA00001946"/>
    </source>
</evidence>
<evidence type="ECO:0000256" key="9">
    <source>
        <dbReference type="ARBA" id="ARBA00022842"/>
    </source>
</evidence>
<evidence type="ECO:0000256" key="8">
    <source>
        <dbReference type="ARBA" id="ARBA00022801"/>
    </source>
</evidence>
<dbReference type="Pfam" id="PF13344">
    <property type="entry name" value="Hydrolase_6"/>
    <property type="match status" value="1"/>
</dbReference>
<evidence type="ECO:0000256" key="11">
    <source>
        <dbReference type="ARBA" id="ARBA00037258"/>
    </source>
</evidence>
<keyword evidence="7" id="KW-0479">Metal-binding</keyword>
<proteinExistence type="inferred from homology"/>
<evidence type="ECO:0000256" key="5">
    <source>
        <dbReference type="ARBA" id="ARBA00012146"/>
    </source>
</evidence>
<name>A0A811KPH1_9BILA</name>
<comment type="similarity">
    <text evidence="4">Belongs to the HAD-like hydrolase superfamily.</text>
</comment>
<sequence>MAFKPGSVKGFLLDITGVLYNSSPEGGEAIKGSIEAITRLYSESNLRFVSNESTSTPAKLYAKLTRLGFTLKQEHLFTPAPVAASYIKKHGLRPHLLIHKGVLDDFAGCDTTNPNCVVVGDAEDDFNYENMNKAFRVLMEAEKPLLISLGCGRFYQRVTGPCMDLGGFAIALKYATGCEHIVLGKPDEAYFMAAINDMGLTKDEVVMVGDDIVSDIGGAQSHGIRGIQVKTGKWRPEWEKHYVNPDFIADNLAHAVETVLGKKN</sequence>
<dbReference type="GO" id="GO:0046872">
    <property type="term" value="F:metal ion binding"/>
    <property type="evidence" value="ECO:0007669"/>
    <property type="project" value="UniProtKB-KW"/>
</dbReference>
<evidence type="ECO:0000256" key="6">
    <source>
        <dbReference type="ARBA" id="ARBA00022490"/>
    </source>
</evidence>
<keyword evidence="8" id="KW-0378">Hydrolase</keyword>
<comment type="catalytic activity">
    <reaction evidence="13">
        <text>diphosphate + H2O = 2 phosphate + H(+)</text>
        <dbReference type="Rhea" id="RHEA:24576"/>
        <dbReference type="ChEBI" id="CHEBI:15377"/>
        <dbReference type="ChEBI" id="CHEBI:15378"/>
        <dbReference type="ChEBI" id="CHEBI:33019"/>
        <dbReference type="ChEBI" id="CHEBI:43474"/>
        <dbReference type="EC" id="3.6.1.1"/>
    </reaction>
</comment>
<accession>A0A811KPH1</accession>
<reference evidence="14" key="1">
    <citation type="submission" date="2020-09" db="EMBL/GenBank/DDBJ databases">
        <authorList>
            <person name="Kikuchi T."/>
        </authorList>
    </citation>
    <scope>NUCLEOTIDE SEQUENCE</scope>
    <source>
        <strain evidence="14">SH1</strain>
    </source>
</reference>
<keyword evidence="9" id="KW-0460">Magnesium</keyword>
<dbReference type="PANTHER" id="PTHR19288:SF44">
    <property type="entry name" value="PHOSPHOLYSINE PHOSPHOHISTIDINE INORGANIC PYROPHOSPHATE PHOSPHATASE"/>
    <property type="match status" value="1"/>
</dbReference>
<dbReference type="NCBIfam" id="TIGR01458">
    <property type="entry name" value="HAD-SF-IIA-hyp3"/>
    <property type="match status" value="1"/>
</dbReference>
<dbReference type="Proteomes" id="UP000783686">
    <property type="component" value="Unassembled WGS sequence"/>
</dbReference>
<dbReference type="Proteomes" id="UP000614601">
    <property type="component" value="Unassembled WGS sequence"/>
</dbReference>
<dbReference type="GO" id="GO:0005634">
    <property type="term" value="C:nucleus"/>
    <property type="evidence" value="ECO:0007669"/>
    <property type="project" value="UniProtKB-SubCell"/>
</dbReference>
<dbReference type="InterPro" id="IPR006355">
    <property type="entry name" value="LHPP/HDHD2"/>
</dbReference>
<evidence type="ECO:0000256" key="7">
    <source>
        <dbReference type="ARBA" id="ARBA00022723"/>
    </source>
</evidence>
<keyword evidence="10" id="KW-0539">Nucleus</keyword>
<dbReference type="NCBIfam" id="TIGR01549">
    <property type="entry name" value="HAD-SF-IA-v1"/>
    <property type="match status" value="1"/>
</dbReference>
<keyword evidence="6" id="KW-0963">Cytoplasm</keyword>
<dbReference type="InterPro" id="IPR006439">
    <property type="entry name" value="HAD-SF_hydro_IA"/>
</dbReference>
<gene>
    <name evidence="14" type="ORF">BOKJ2_LOCUS6974</name>
</gene>
<evidence type="ECO:0000256" key="3">
    <source>
        <dbReference type="ARBA" id="ARBA00004496"/>
    </source>
</evidence>
<evidence type="ECO:0000313" key="14">
    <source>
        <dbReference type="EMBL" id="CAD5217211.1"/>
    </source>
</evidence>
<evidence type="ECO:0000256" key="13">
    <source>
        <dbReference type="ARBA" id="ARBA00047820"/>
    </source>
</evidence>
<evidence type="ECO:0000313" key="15">
    <source>
        <dbReference type="Proteomes" id="UP000614601"/>
    </source>
</evidence>
<comment type="function">
    <text evidence="11">Phosphatase that hydrolyzes imidodiphosphate, 3-phosphohistidine and 6-phospholysine. Has broad substrate specificity and can also hydrolyze inorganic diphosphate, but with lower efficiency.</text>
</comment>
<organism evidence="14 15">
    <name type="scientific">Bursaphelenchus okinawaensis</name>
    <dbReference type="NCBI Taxonomy" id="465554"/>
    <lineage>
        <taxon>Eukaryota</taxon>
        <taxon>Metazoa</taxon>
        <taxon>Ecdysozoa</taxon>
        <taxon>Nematoda</taxon>
        <taxon>Chromadorea</taxon>
        <taxon>Rhabditida</taxon>
        <taxon>Tylenchina</taxon>
        <taxon>Tylenchomorpha</taxon>
        <taxon>Aphelenchoidea</taxon>
        <taxon>Aphelenchoididae</taxon>
        <taxon>Bursaphelenchus</taxon>
    </lineage>
</organism>
<evidence type="ECO:0000256" key="10">
    <source>
        <dbReference type="ARBA" id="ARBA00023242"/>
    </source>
</evidence>
<dbReference type="EMBL" id="CAJFCW020000003">
    <property type="protein sequence ID" value="CAG9107331.1"/>
    <property type="molecule type" value="Genomic_DNA"/>
</dbReference>
<comment type="cofactor">
    <cofactor evidence="1">
        <name>Mg(2+)</name>
        <dbReference type="ChEBI" id="CHEBI:18420"/>
    </cofactor>
</comment>
<dbReference type="Pfam" id="PF13242">
    <property type="entry name" value="Hydrolase_like"/>
    <property type="match status" value="1"/>
</dbReference>
<dbReference type="PANTHER" id="PTHR19288">
    <property type="entry name" value="4-NITROPHENYLPHOSPHATASE-RELATED"/>
    <property type="match status" value="1"/>
</dbReference>
<dbReference type="Gene3D" id="3.40.50.1000">
    <property type="entry name" value="HAD superfamily/HAD-like"/>
    <property type="match status" value="2"/>
</dbReference>
<dbReference type="AlphaFoldDB" id="A0A811KPH1"/>
<dbReference type="GO" id="GO:0004427">
    <property type="term" value="F:inorganic diphosphate phosphatase activity"/>
    <property type="evidence" value="ECO:0007669"/>
    <property type="project" value="UniProtKB-EC"/>
</dbReference>
<dbReference type="GO" id="GO:0005829">
    <property type="term" value="C:cytosol"/>
    <property type="evidence" value="ECO:0007669"/>
    <property type="project" value="TreeGrafter"/>
</dbReference>